<name>A0AAN0Y5A6_VIBNA</name>
<dbReference type="EMBL" id="CP016346">
    <property type="protein sequence ID" value="ANQ14292.1"/>
    <property type="molecule type" value="Genomic_DNA"/>
</dbReference>
<dbReference type="PANTHER" id="PTHR33121">
    <property type="entry name" value="CYCLIC DI-GMP PHOSPHODIESTERASE PDEF"/>
    <property type="match status" value="1"/>
</dbReference>
<dbReference type="GeneID" id="70915256"/>
<dbReference type="Gene3D" id="3.30.70.270">
    <property type="match status" value="1"/>
</dbReference>
<accession>A0AAN0Y5A6</accession>
<evidence type="ECO:0000313" key="4">
    <source>
        <dbReference type="Proteomes" id="UP000092741"/>
    </source>
</evidence>
<dbReference type="CDD" id="cd01948">
    <property type="entry name" value="EAL"/>
    <property type="match status" value="1"/>
</dbReference>
<evidence type="ECO:0000313" key="3">
    <source>
        <dbReference type="EMBL" id="ANQ14292.1"/>
    </source>
</evidence>
<dbReference type="InterPro" id="IPR029016">
    <property type="entry name" value="GAF-like_dom_sf"/>
</dbReference>
<gene>
    <name evidence="3" type="ORF">BA890_16165</name>
</gene>
<dbReference type="InterPro" id="IPR035919">
    <property type="entry name" value="EAL_sf"/>
</dbReference>
<feature type="domain" description="GGDEF" evidence="2">
    <location>
        <begin position="233"/>
        <end position="364"/>
    </location>
</feature>
<dbReference type="SMART" id="SM00267">
    <property type="entry name" value="GGDEF"/>
    <property type="match status" value="1"/>
</dbReference>
<dbReference type="Pfam" id="PF13185">
    <property type="entry name" value="GAF_2"/>
    <property type="match status" value="1"/>
</dbReference>
<dbReference type="AlphaFoldDB" id="A0AAN0Y5A6"/>
<proteinExistence type="predicted"/>
<dbReference type="InterPro" id="IPR043128">
    <property type="entry name" value="Rev_trsase/Diguanyl_cyclase"/>
</dbReference>
<evidence type="ECO:0000259" key="1">
    <source>
        <dbReference type="PROSITE" id="PS50883"/>
    </source>
</evidence>
<dbReference type="KEGG" id="vna:PN96_20665"/>
<dbReference type="SMART" id="SM00052">
    <property type="entry name" value="EAL"/>
    <property type="match status" value="1"/>
</dbReference>
<dbReference type="InterPro" id="IPR000160">
    <property type="entry name" value="GGDEF_dom"/>
</dbReference>
<keyword evidence="4" id="KW-1185">Reference proteome</keyword>
<dbReference type="InterPro" id="IPR003018">
    <property type="entry name" value="GAF"/>
</dbReference>
<sequence>MGRIQTLDYKIPDSMQKSWQEIVNLLAQIGEVPTTLIMRAHQDYLEVNTSSNTPGNPYKPGDKESHGSGLYCEYVINNQQELIVPYAPEDEAWCSNPDIKLGMVSYSGLPLLWPNGEVFGTICMLDSKANKFSETYLQLMSTFKDSIEAQLAVVFQQHKLLRLNHELQNRVENRTTDLAQLSYSLTKEIDRRKAAEKQVSYQKTHDQGTGFLNRSALEQVVEKSLQALKDDTQSLVIINIGFSNARSIQTRYGFEAFDEILKEFHSRLSERVSSFVTGRPSSNDLVLLVSGDDIESKLTQLLEEISSVSVGNFYNNRTEVHLHSYIGVVRAQRNSNAKQLLQNACYAMLLCKESGEAYRYFSESHSNDLNSHSQLEGYLLQAVRNDDLMLYFQPKVNPTTHEWVGAEALLRWRHPVLGDVSNEALIRMAEQNGLIFEVGLFVLRTAIAKAKQWSEMTDNFKIAVNVSPIQLQNVNFADQVEHLLEAFHLPPQFIELEVTESALIADETLAVTTLNKLHQLGVTLSLDDFGTGFASFSYLKKYPFDAIKVDKSFVQQMDKSENDRAIIRSIIHIVKKLELHVVVEGVESTSQEQFLIEEGCDIVQGFLYGKPMPCNEFEQGLLSQRPLDERPTYSSEFAPK</sequence>
<dbReference type="GO" id="GO:0071111">
    <property type="term" value="F:cyclic-guanylate-specific phosphodiesterase activity"/>
    <property type="evidence" value="ECO:0007669"/>
    <property type="project" value="InterPro"/>
</dbReference>
<dbReference type="Pfam" id="PF00563">
    <property type="entry name" value="EAL"/>
    <property type="match status" value="1"/>
</dbReference>
<dbReference type="Gene3D" id="3.30.450.40">
    <property type="match status" value="1"/>
</dbReference>
<evidence type="ECO:0000259" key="2">
    <source>
        <dbReference type="PROSITE" id="PS50887"/>
    </source>
</evidence>
<dbReference type="PROSITE" id="PS50887">
    <property type="entry name" value="GGDEF"/>
    <property type="match status" value="1"/>
</dbReference>
<reference evidence="3 4" key="1">
    <citation type="submission" date="2016-07" db="EMBL/GenBank/DDBJ databases">
        <title>Developing Vibrio natriegens as a novel, fast-growing host for biotechnology.</title>
        <authorList>
            <person name="Weinstock M.T."/>
            <person name="Hesek E.D."/>
            <person name="Wilson C.M."/>
            <person name="Gibson D.G."/>
        </authorList>
    </citation>
    <scope>NUCLEOTIDE SEQUENCE [LARGE SCALE GENOMIC DNA]</scope>
    <source>
        <strain evidence="3 4">ATCC 14048</strain>
    </source>
</reference>
<dbReference type="RefSeq" id="WP_020334897.1">
    <property type="nucleotide sequence ID" value="NZ_ATFJ01000032.1"/>
</dbReference>
<dbReference type="InterPro" id="IPR029787">
    <property type="entry name" value="Nucleotide_cyclase"/>
</dbReference>
<dbReference type="Gene3D" id="3.20.20.450">
    <property type="entry name" value="EAL domain"/>
    <property type="match status" value="1"/>
</dbReference>
<dbReference type="Pfam" id="PF00990">
    <property type="entry name" value="GGDEF"/>
    <property type="match status" value="1"/>
</dbReference>
<feature type="domain" description="EAL" evidence="1">
    <location>
        <begin position="372"/>
        <end position="625"/>
    </location>
</feature>
<dbReference type="SUPFAM" id="SSF55073">
    <property type="entry name" value="Nucleotide cyclase"/>
    <property type="match status" value="1"/>
</dbReference>
<organism evidence="3 4">
    <name type="scientific">Vibrio natriegens NBRC 15636 = ATCC 14048 = DSM 759</name>
    <dbReference type="NCBI Taxonomy" id="1219067"/>
    <lineage>
        <taxon>Bacteria</taxon>
        <taxon>Pseudomonadati</taxon>
        <taxon>Pseudomonadota</taxon>
        <taxon>Gammaproteobacteria</taxon>
        <taxon>Vibrionales</taxon>
        <taxon>Vibrionaceae</taxon>
        <taxon>Vibrio</taxon>
    </lineage>
</organism>
<dbReference type="SUPFAM" id="SSF55781">
    <property type="entry name" value="GAF domain-like"/>
    <property type="match status" value="1"/>
</dbReference>
<dbReference type="InterPro" id="IPR001633">
    <property type="entry name" value="EAL_dom"/>
</dbReference>
<dbReference type="NCBIfam" id="TIGR00254">
    <property type="entry name" value="GGDEF"/>
    <property type="match status" value="1"/>
</dbReference>
<dbReference type="InterPro" id="IPR050706">
    <property type="entry name" value="Cyclic-di-GMP_PDE-like"/>
</dbReference>
<dbReference type="Proteomes" id="UP000092741">
    <property type="component" value="Chromosome 2"/>
</dbReference>
<dbReference type="SMART" id="SM00065">
    <property type="entry name" value="GAF"/>
    <property type="match status" value="1"/>
</dbReference>
<dbReference type="PROSITE" id="PS50883">
    <property type="entry name" value="EAL"/>
    <property type="match status" value="1"/>
</dbReference>
<dbReference type="PANTHER" id="PTHR33121:SF71">
    <property type="entry name" value="OXYGEN SENSOR PROTEIN DOSP"/>
    <property type="match status" value="1"/>
</dbReference>
<dbReference type="SUPFAM" id="SSF141868">
    <property type="entry name" value="EAL domain-like"/>
    <property type="match status" value="1"/>
</dbReference>
<protein>
    <submittedName>
        <fullName evidence="3">Diguanylate cyclase</fullName>
    </submittedName>
</protein>